<sequence>MSPHLMSYAIMVPLVLLILWRRISRQFGRQPIRRKRMIVRVAIFAVIGCVLLLSGLRDVRLAEGLAGGIVLGAGLGLLGLRLTRFETDPERGDCYVPNPWIGAVLVALLLGRLVWRFLVLWPQMQHAESLAAAQAPGTSMTMGYQYSPLTLLVFGLLIGYYIAYYAGLLVHHRRFQRAQAR</sequence>
<accession>A0A1I4B2U6</accession>
<dbReference type="InterPro" id="IPR058247">
    <property type="entry name" value="DUF1453"/>
</dbReference>
<dbReference type="EMBL" id="FOSR01000004">
    <property type="protein sequence ID" value="SFK62371.1"/>
    <property type="molecule type" value="Genomic_DNA"/>
</dbReference>
<protein>
    <recommendedName>
        <fullName evidence="4">DUF1453 domain-containing protein</fullName>
    </recommendedName>
</protein>
<evidence type="ECO:0000313" key="3">
    <source>
        <dbReference type="Proteomes" id="UP000198725"/>
    </source>
</evidence>
<organism evidence="2 3">
    <name type="scientific">Rhodanobacter glycinis</name>
    <dbReference type="NCBI Taxonomy" id="582702"/>
    <lineage>
        <taxon>Bacteria</taxon>
        <taxon>Pseudomonadati</taxon>
        <taxon>Pseudomonadota</taxon>
        <taxon>Gammaproteobacteria</taxon>
        <taxon>Lysobacterales</taxon>
        <taxon>Rhodanobacteraceae</taxon>
        <taxon>Rhodanobacter</taxon>
    </lineage>
</organism>
<feature type="transmembrane region" description="Helical" evidence="1">
    <location>
        <begin position="62"/>
        <end position="83"/>
    </location>
</feature>
<keyword evidence="1" id="KW-1133">Transmembrane helix</keyword>
<proteinExistence type="predicted"/>
<evidence type="ECO:0008006" key="4">
    <source>
        <dbReference type="Google" id="ProtNLM"/>
    </source>
</evidence>
<feature type="transmembrane region" description="Helical" evidence="1">
    <location>
        <begin position="149"/>
        <end position="171"/>
    </location>
</feature>
<evidence type="ECO:0000313" key="2">
    <source>
        <dbReference type="EMBL" id="SFK62371.1"/>
    </source>
</evidence>
<keyword evidence="3" id="KW-1185">Reference proteome</keyword>
<feature type="transmembrane region" description="Helical" evidence="1">
    <location>
        <begin position="6"/>
        <end position="23"/>
    </location>
</feature>
<keyword evidence="1" id="KW-0812">Transmembrane</keyword>
<reference evidence="3" key="1">
    <citation type="submission" date="2016-10" db="EMBL/GenBank/DDBJ databases">
        <authorList>
            <person name="Varghese N."/>
            <person name="Submissions S."/>
        </authorList>
    </citation>
    <scope>NUCLEOTIDE SEQUENCE [LARGE SCALE GENOMIC DNA]</scope>
    <source>
        <strain evidence="3">MO64</strain>
    </source>
</reference>
<feature type="transmembrane region" description="Helical" evidence="1">
    <location>
        <begin position="37"/>
        <end position="56"/>
    </location>
</feature>
<name>A0A1I4B2U6_9GAMM</name>
<dbReference type="Pfam" id="PF07301">
    <property type="entry name" value="DUF1453"/>
    <property type="match status" value="1"/>
</dbReference>
<keyword evidence="1" id="KW-0472">Membrane</keyword>
<dbReference type="RefSeq" id="WP_092702678.1">
    <property type="nucleotide sequence ID" value="NZ_FOSR01000004.1"/>
</dbReference>
<dbReference type="Proteomes" id="UP000198725">
    <property type="component" value="Unassembled WGS sequence"/>
</dbReference>
<evidence type="ECO:0000256" key="1">
    <source>
        <dbReference type="SAM" id="Phobius"/>
    </source>
</evidence>
<feature type="transmembrane region" description="Helical" evidence="1">
    <location>
        <begin position="95"/>
        <end position="115"/>
    </location>
</feature>
<dbReference type="AlphaFoldDB" id="A0A1I4B2U6"/>
<gene>
    <name evidence="2" type="ORF">SAMN05192579_104226</name>
</gene>